<dbReference type="SUPFAM" id="SSF56059">
    <property type="entry name" value="Glutathione synthetase ATP-binding domain-like"/>
    <property type="match status" value="1"/>
</dbReference>
<evidence type="ECO:0000256" key="2">
    <source>
        <dbReference type="ARBA" id="ARBA00022741"/>
    </source>
</evidence>
<keyword evidence="3" id="KW-0658">Purine biosynthesis</keyword>
<reference evidence="7 8" key="1">
    <citation type="journal article" date="2014" name="Proc. Natl. Acad. Sci. U.S.A.">
        <title>Functional type 2 photosynthetic reaction centers found in the rare bacterial phylum Gemmatimonadetes.</title>
        <authorList>
            <person name="Zeng Y."/>
            <person name="Feng F."/>
            <person name="Medova H."/>
            <person name="Dean J."/>
            <person name="Koblizek M."/>
        </authorList>
    </citation>
    <scope>NUCLEOTIDE SEQUENCE [LARGE SCALE GENOMIC DNA]</scope>
    <source>
        <strain evidence="7 8">AP64</strain>
    </source>
</reference>
<evidence type="ECO:0000256" key="4">
    <source>
        <dbReference type="ARBA" id="ARBA00022840"/>
    </source>
</evidence>
<dbReference type="Gene3D" id="3.30.470.20">
    <property type="entry name" value="ATP-grasp fold, B domain"/>
    <property type="match status" value="1"/>
</dbReference>
<dbReference type="AlphaFoldDB" id="A0A143BJN6"/>
<evidence type="ECO:0000313" key="7">
    <source>
        <dbReference type="EMBL" id="AMW04813.1"/>
    </source>
</evidence>
<accession>A0A143BJN6</accession>
<dbReference type="Gene3D" id="3.30.1490.20">
    <property type="entry name" value="ATP-grasp fold, A domain"/>
    <property type="match status" value="1"/>
</dbReference>
<organism evidence="7 8">
    <name type="scientific">Gemmatimonas phototrophica</name>
    <dbReference type="NCBI Taxonomy" id="1379270"/>
    <lineage>
        <taxon>Bacteria</taxon>
        <taxon>Pseudomonadati</taxon>
        <taxon>Gemmatimonadota</taxon>
        <taxon>Gemmatimonadia</taxon>
        <taxon>Gemmatimonadales</taxon>
        <taxon>Gemmatimonadaceae</taxon>
        <taxon>Gemmatimonas</taxon>
    </lineage>
</organism>
<dbReference type="Pfam" id="PF02222">
    <property type="entry name" value="ATP-grasp"/>
    <property type="match status" value="1"/>
</dbReference>
<dbReference type="GO" id="GO:0046872">
    <property type="term" value="F:metal ion binding"/>
    <property type="evidence" value="ECO:0007669"/>
    <property type="project" value="InterPro"/>
</dbReference>
<dbReference type="PROSITE" id="PS50975">
    <property type="entry name" value="ATP_GRASP"/>
    <property type="match status" value="1"/>
</dbReference>
<evidence type="ECO:0000256" key="5">
    <source>
        <dbReference type="PROSITE-ProRule" id="PRU00409"/>
    </source>
</evidence>
<dbReference type="eggNOG" id="COG0458">
    <property type="taxonomic scope" value="Bacteria"/>
</dbReference>
<dbReference type="Proteomes" id="UP000076404">
    <property type="component" value="Chromosome"/>
</dbReference>
<dbReference type="OrthoDB" id="2210549at2"/>
<dbReference type="STRING" id="1379270.GEMMAAP_08165"/>
<dbReference type="RefSeq" id="WP_026850585.1">
    <property type="nucleotide sequence ID" value="NZ_CP011454.1"/>
</dbReference>
<dbReference type="Gene3D" id="3.40.50.20">
    <property type="match status" value="1"/>
</dbReference>
<keyword evidence="8" id="KW-1185">Reference proteome</keyword>
<evidence type="ECO:0000256" key="3">
    <source>
        <dbReference type="ARBA" id="ARBA00022755"/>
    </source>
</evidence>
<dbReference type="InterPro" id="IPR003135">
    <property type="entry name" value="ATP-grasp_carboxylate-amine"/>
</dbReference>
<dbReference type="PANTHER" id="PTHR43585:SF2">
    <property type="entry name" value="ATP-GRASP ENZYME FSQD"/>
    <property type="match status" value="1"/>
</dbReference>
<dbReference type="GO" id="GO:0005524">
    <property type="term" value="F:ATP binding"/>
    <property type="evidence" value="ECO:0007669"/>
    <property type="project" value="UniProtKB-UniRule"/>
</dbReference>
<feature type="domain" description="ATP-grasp" evidence="6">
    <location>
        <begin position="118"/>
        <end position="314"/>
    </location>
</feature>
<dbReference type="InterPro" id="IPR052032">
    <property type="entry name" value="ATP-dep_AA_Ligase"/>
</dbReference>
<protein>
    <recommendedName>
        <fullName evidence="6">ATP-grasp domain-containing protein</fullName>
    </recommendedName>
</protein>
<dbReference type="InterPro" id="IPR011761">
    <property type="entry name" value="ATP-grasp"/>
</dbReference>
<evidence type="ECO:0000313" key="8">
    <source>
        <dbReference type="Proteomes" id="UP000076404"/>
    </source>
</evidence>
<keyword evidence="4 5" id="KW-0067">ATP-binding</keyword>
<dbReference type="GO" id="GO:0016874">
    <property type="term" value="F:ligase activity"/>
    <property type="evidence" value="ECO:0007669"/>
    <property type="project" value="UniProtKB-KW"/>
</dbReference>
<sequence>MLVIFVAPFFSPAATQMIEAALALPHIRLAVIAQQALEQLPPHLAARLVGHWRVNDVTDAGQLTWAVKGLSAAHGAVSRCFAAYEQTQWPLATVREQLGIPGLPSEAAQNFRDKARMKDVLRAAGVPVARHQLVEHAPDARRFVADVGFPIVIKPPAGAGAKATERITDASSLEAALQRYAPSPQDPMLAEEFLRGTEHSLETVTINGAPVWHSLTRYAPTPLDVIENPWIQWTVLLPRDIDTPQYDDIKAMGDKALKVLGMTTGVSHCEWFRRPDGSVAISEIAARPPGANITTMVSRANDMDFVTAWMRLMIDGRFTVPERRYAVGTAYLRGQGQGIVAAVEGLDLVRRELHHLICDERLPYPGQAPTGSYEGEGFIMVRHPDTRVVQNALTRIISTVKVILR</sequence>
<dbReference type="KEGG" id="gph:GEMMAAP_08165"/>
<keyword evidence="1" id="KW-0436">Ligase</keyword>
<dbReference type="InterPro" id="IPR013815">
    <property type="entry name" value="ATP_grasp_subdomain_1"/>
</dbReference>
<dbReference type="EMBL" id="CP011454">
    <property type="protein sequence ID" value="AMW04813.1"/>
    <property type="molecule type" value="Genomic_DNA"/>
</dbReference>
<evidence type="ECO:0000256" key="1">
    <source>
        <dbReference type="ARBA" id="ARBA00022598"/>
    </source>
</evidence>
<gene>
    <name evidence="7" type="ORF">GEMMAAP_08165</name>
</gene>
<dbReference type="PANTHER" id="PTHR43585">
    <property type="entry name" value="FUMIPYRROLE BIOSYNTHESIS PROTEIN C"/>
    <property type="match status" value="1"/>
</dbReference>
<keyword evidence="2 5" id="KW-0547">Nucleotide-binding</keyword>
<reference evidence="7 8" key="2">
    <citation type="journal article" date="2016" name="Environ. Microbiol. Rep.">
        <title>Metagenomic evidence for the presence of phototrophic Gemmatimonadetes bacteria in diverse environments.</title>
        <authorList>
            <person name="Zeng Y."/>
            <person name="Baumbach J."/>
            <person name="Barbosa E.G."/>
            <person name="Azevedo V."/>
            <person name="Zhang C."/>
            <person name="Koblizek M."/>
        </authorList>
    </citation>
    <scope>NUCLEOTIDE SEQUENCE [LARGE SCALE GENOMIC DNA]</scope>
    <source>
        <strain evidence="7 8">AP64</strain>
    </source>
</reference>
<dbReference type="GO" id="GO:0006164">
    <property type="term" value="P:purine nucleotide biosynthetic process"/>
    <property type="evidence" value="ECO:0007669"/>
    <property type="project" value="UniProtKB-KW"/>
</dbReference>
<name>A0A143BJN6_9BACT</name>
<evidence type="ECO:0000259" key="6">
    <source>
        <dbReference type="PROSITE" id="PS50975"/>
    </source>
</evidence>
<proteinExistence type="predicted"/>
<dbReference type="SMART" id="SM01209">
    <property type="entry name" value="GARS_A"/>
    <property type="match status" value="1"/>
</dbReference>